<accession>A0A1W1UVP8</accession>
<keyword evidence="1" id="KW-1133">Transmembrane helix</keyword>
<sequence>MKNHFNFRRFGQLFKKHSVENFKQYALSTGVLIGSMTLVMGFIAYLSGSPIVSQQQAIFFILFLLGSGFIFTSSIFSNLGNKNQAVAALSLPASHFEKYLVGWLYSFLIFSVVFTASFYVVITLIVNLDEWHSQEKEILNVFSAEQEVYGAYIIYAFLHAVAIWGAIFFTKTQFIKTAFVFLVLAGLLTTLNFQVLEAIFQQDLHVATPFTNVGFQVDKEYYSLELPEQQQRLIVLVPIVLALLFWATAYARIREKQL</sequence>
<feature type="transmembrane region" description="Helical" evidence="1">
    <location>
        <begin position="148"/>
        <end position="170"/>
    </location>
</feature>
<feature type="transmembrane region" description="Helical" evidence="1">
    <location>
        <begin position="25"/>
        <end position="46"/>
    </location>
</feature>
<feature type="transmembrane region" description="Helical" evidence="1">
    <location>
        <begin position="100"/>
        <end position="128"/>
    </location>
</feature>
<dbReference type="Proteomes" id="UP000192266">
    <property type="component" value="Unassembled WGS sequence"/>
</dbReference>
<dbReference type="EMBL" id="FWWW01000042">
    <property type="protein sequence ID" value="SMB85059.1"/>
    <property type="molecule type" value="Genomic_DNA"/>
</dbReference>
<evidence type="ECO:0000313" key="2">
    <source>
        <dbReference type="EMBL" id="SMB85059.1"/>
    </source>
</evidence>
<keyword evidence="3" id="KW-1185">Reference proteome</keyword>
<name>A0A1W1UVP8_9BACT</name>
<dbReference type="OrthoDB" id="1523880at2"/>
<protein>
    <submittedName>
        <fullName evidence="2">Uncharacterized protein</fullName>
    </submittedName>
</protein>
<reference evidence="2 3" key="1">
    <citation type="submission" date="2017-04" db="EMBL/GenBank/DDBJ databases">
        <authorList>
            <person name="Afonso C.L."/>
            <person name="Miller P.J."/>
            <person name="Scott M.A."/>
            <person name="Spackman E."/>
            <person name="Goraichik I."/>
            <person name="Dimitrov K.M."/>
            <person name="Suarez D.L."/>
            <person name="Swayne D.E."/>
        </authorList>
    </citation>
    <scope>NUCLEOTIDE SEQUENCE [LARGE SCALE GENOMIC DNA]</scope>
    <source>
        <strain evidence="2 3">DSM 11622</strain>
    </source>
</reference>
<proteinExistence type="predicted"/>
<gene>
    <name evidence="2" type="ORF">SAMN00120144_3160</name>
</gene>
<feature type="transmembrane region" description="Helical" evidence="1">
    <location>
        <begin position="177"/>
        <end position="196"/>
    </location>
</feature>
<organism evidence="2 3">
    <name type="scientific">Hymenobacter roseosalivarius DSM 11622</name>
    <dbReference type="NCBI Taxonomy" id="645990"/>
    <lineage>
        <taxon>Bacteria</taxon>
        <taxon>Pseudomonadati</taxon>
        <taxon>Bacteroidota</taxon>
        <taxon>Cytophagia</taxon>
        <taxon>Cytophagales</taxon>
        <taxon>Hymenobacteraceae</taxon>
        <taxon>Hymenobacter</taxon>
    </lineage>
</organism>
<keyword evidence="1" id="KW-0812">Transmembrane</keyword>
<feature type="transmembrane region" description="Helical" evidence="1">
    <location>
        <begin position="233"/>
        <end position="253"/>
    </location>
</feature>
<dbReference type="AlphaFoldDB" id="A0A1W1UVP8"/>
<dbReference type="STRING" id="645990.SAMN00120144_3160"/>
<evidence type="ECO:0000256" key="1">
    <source>
        <dbReference type="SAM" id="Phobius"/>
    </source>
</evidence>
<evidence type="ECO:0000313" key="3">
    <source>
        <dbReference type="Proteomes" id="UP000192266"/>
    </source>
</evidence>
<dbReference type="RefSeq" id="WP_143434741.1">
    <property type="nucleotide sequence ID" value="NZ_FWWW01000042.1"/>
</dbReference>
<keyword evidence="1" id="KW-0472">Membrane</keyword>
<feature type="transmembrane region" description="Helical" evidence="1">
    <location>
        <begin position="58"/>
        <end position="79"/>
    </location>
</feature>